<feature type="transmembrane region" description="Helical" evidence="2">
    <location>
        <begin position="134"/>
        <end position="160"/>
    </location>
</feature>
<dbReference type="Proteomes" id="UP001500393">
    <property type="component" value="Unassembled WGS sequence"/>
</dbReference>
<keyword evidence="2" id="KW-1133">Transmembrane helix</keyword>
<gene>
    <name evidence="4" type="ORF">GCM10009789_12730</name>
</gene>
<feature type="transmembrane region" description="Helical" evidence="2">
    <location>
        <begin position="85"/>
        <end position="107"/>
    </location>
</feature>
<evidence type="ECO:0000256" key="2">
    <source>
        <dbReference type="SAM" id="Phobius"/>
    </source>
</evidence>
<comment type="caution">
    <text evidence="4">The sequence shown here is derived from an EMBL/GenBank/DDBJ whole genome shotgun (WGS) entry which is preliminary data.</text>
</comment>
<dbReference type="Pfam" id="PF13828">
    <property type="entry name" value="DUF4190"/>
    <property type="match status" value="1"/>
</dbReference>
<accession>A0ABN2CM48</accession>
<evidence type="ECO:0000313" key="4">
    <source>
        <dbReference type="EMBL" id="GAA1560905.1"/>
    </source>
</evidence>
<evidence type="ECO:0000256" key="1">
    <source>
        <dbReference type="SAM" id="MobiDB-lite"/>
    </source>
</evidence>
<sequence length="164" mass="17446">MSFDERPQDATGRPGEPGYPQYGGRPQDPGYSQQPGYSQEPGYSQQPGYSQYGGGPEPTRYPLQPGYAYQQPAYGIARDNSTATLALVLGVVGLAAGLLIVSPFAWWQGNKALTEIDAAPGVYRNRGMAQAGQITGIIGTILLGLGILFAIAMVVFVVALNRSY</sequence>
<evidence type="ECO:0000313" key="5">
    <source>
        <dbReference type="Proteomes" id="UP001500393"/>
    </source>
</evidence>
<name>A0ABN2CM48_9ACTN</name>
<keyword evidence="5" id="KW-1185">Reference proteome</keyword>
<dbReference type="InterPro" id="IPR025241">
    <property type="entry name" value="DUF4190"/>
</dbReference>
<proteinExistence type="predicted"/>
<protein>
    <recommendedName>
        <fullName evidence="3">DUF4190 domain-containing protein</fullName>
    </recommendedName>
</protein>
<keyword evidence="2" id="KW-0812">Transmembrane</keyword>
<feature type="domain" description="DUF4190" evidence="3">
    <location>
        <begin position="83"/>
        <end position="145"/>
    </location>
</feature>
<feature type="region of interest" description="Disordered" evidence="1">
    <location>
        <begin position="1"/>
        <end position="66"/>
    </location>
</feature>
<feature type="compositionally biased region" description="Low complexity" evidence="1">
    <location>
        <begin position="41"/>
        <end position="50"/>
    </location>
</feature>
<keyword evidence="2" id="KW-0472">Membrane</keyword>
<organism evidence="4 5">
    <name type="scientific">Kribbella sancticallisti</name>
    <dbReference type="NCBI Taxonomy" id="460087"/>
    <lineage>
        <taxon>Bacteria</taxon>
        <taxon>Bacillati</taxon>
        <taxon>Actinomycetota</taxon>
        <taxon>Actinomycetes</taxon>
        <taxon>Propionibacteriales</taxon>
        <taxon>Kribbellaceae</taxon>
        <taxon>Kribbella</taxon>
    </lineage>
</organism>
<evidence type="ECO:0000259" key="3">
    <source>
        <dbReference type="Pfam" id="PF13828"/>
    </source>
</evidence>
<dbReference type="RefSeq" id="WP_344210773.1">
    <property type="nucleotide sequence ID" value="NZ_BAAAOS010000009.1"/>
</dbReference>
<dbReference type="EMBL" id="BAAAOS010000009">
    <property type="protein sequence ID" value="GAA1560905.1"/>
    <property type="molecule type" value="Genomic_DNA"/>
</dbReference>
<reference evidence="4 5" key="1">
    <citation type="journal article" date="2019" name="Int. J. Syst. Evol. Microbiol.">
        <title>The Global Catalogue of Microorganisms (GCM) 10K type strain sequencing project: providing services to taxonomists for standard genome sequencing and annotation.</title>
        <authorList>
            <consortium name="The Broad Institute Genomics Platform"/>
            <consortium name="The Broad Institute Genome Sequencing Center for Infectious Disease"/>
            <person name="Wu L."/>
            <person name="Ma J."/>
        </authorList>
    </citation>
    <scope>NUCLEOTIDE SEQUENCE [LARGE SCALE GENOMIC DNA]</scope>
    <source>
        <strain evidence="4 5">JCM 14969</strain>
    </source>
</reference>